<feature type="chain" id="PRO_5045064514" description="FlgD Ig-like domain-containing protein" evidence="1">
    <location>
        <begin position="25"/>
        <end position="262"/>
    </location>
</feature>
<keyword evidence="1" id="KW-0732">Signal</keyword>
<evidence type="ECO:0008006" key="4">
    <source>
        <dbReference type="Google" id="ProtNLM"/>
    </source>
</evidence>
<reference evidence="3" key="1">
    <citation type="journal article" date="2019" name="Int. J. Syst. Evol. Microbiol.">
        <title>The Global Catalogue of Microorganisms (GCM) 10K type strain sequencing project: providing services to taxonomists for standard genome sequencing and annotation.</title>
        <authorList>
            <consortium name="The Broad Institute Genomics Platform"/>
            <consortium name="The Broad Institute Genome Sequencing Center for Infectious Disease"/>
            <person name="Wu L."/>
            <person name="Ma J."/>
        </authorList>
    </citation>
    <scope>NUCLEOTIDE SEQUENCE [LARGE SCALE GENOMIC DNA]</scope>
    <source>
        <strain evidence="3">CGMCC 1.12471</strain>
    </source>
</reference>
<evidence type="ECO:0000313" key="3">
    <source>
        <dbReference type="Proteomes" id="UP001597347"/>
    </source>
</evidence>
<evidence type="ECO:0000256" key="1">
    <source>
        <dbReference type="SAM" id="SignalP"/>
    </source>
</evidence>
<sequence length="262" mass="26776">MRRVSALLVAALLVLAAAPAPATAATPTRLLVQRSDPLMTDPVVLEVAAIDASGTAAAFTGTARLGSGRSSVRAAMRAAAGGVAVVPLPTASLQTGPATLRLTARTGGRTVTRTMVAFVDVPATLGLSGFGCTAVTRAGGTIRWAVDTMGGEPVRTPNSRDVPLLPYVGSSAPRYSMTGMDGLPLATSGRMVISDARGPVARVRLGKQVRRLVFGTRWNGRARGGFRPGTYTAVLTLTDPAGRIVTATQQVYAVARGGPCGP</sequence>
<evidence type="ECO:0000313" key="2">
    <source>
        <dbReference type="EMBL" id="MFD1722844.1"/>
    </source>
</evidence>
<accession>A0ABW4LIT8</accession>
<feature type="signal peptide" evidence="1">
    <location>
        <begin position="1"/>
        <end position="24"/>
    </location>
</feature>
<comment type="caution">
    <text evidence="2">The sequence shown here is derived from an EMBL/GenBank/DDBJ whole genome shotgun (WGS) entry which is preliminary data.</text>
</comment>
<name>A0ABW4LIT8_9MICO</name>
<keyword evidence="3" id="KW-1185">Reference proteome</keyword>
<proteinExistence type="predicted"/>
<dbReference type="Proteomes" id="UP001597347">
    <property type="component" value="Unassembled WGS sequence"/>
</dbReference>
<protein>
    <recommendedName>
        <fullName evidence="4">FlgD Ig-like domain-containing protein</fullName>
    </recommendedName>
</protein>
<dbReference type="EMBL" id="JBHUEA010000030">
    <property type="protein sequence ID" value="MFD1722844.1"/>
    <property type="molecule type" value="Genomic_DNA"/>
</dbReference>
<organism evidence="2 3">
    <name type="scientific">Amnibacterium endophyticum</name>
    <dbReference type="NCBI Taxonomy" id="2109337"/>
    <lineage>
        <taxon>Bacteria</taxon>
        <taxon>Bacillati</taxon>
        <taxon>Actinomycetota</taxon>
        <taxon>Actinomycetes</taxon>
        <taxon>Micrococcales</taxon>
        <taxon>Microbacteriaceae</taxon>
        <taxon>Amnibacterium</taxon>
    </lineage>
</organism>
<gene>
    <name evidence="2" type="ORF">ACFSBI_14920</name>
</gene>
<dbReference type="RefSeq" id="WP_377936304.1">
    <property type="nucleotide sequence ID" value="NZ_JBHUEA010000030.1"/>
</dbReference>